<feature type="coiled-coil region" evidence="6">
    <location>
        <begin position="732"/>
        <end position="780"/>
    </location>
</feature>
<keyword evidence="5" id="KW-0472">Membrane</keyword>
<evidence type="ECO:0000256" key="1">
    <source>
        <dbReference type="ARBA" id="ARBA00004370"/>
    </source>
</evidence>
<feature type="compositionally biased region" description="Basic and acidic residues" evidence="7">
    <location>
        <begin position="459"/>
        <end position="470"/>
    </location>
</feature>
<feature type="region of interest" description="Disordered" evidence="7">
    <location>
        <begin position="77"/>
        <end position="198"/>
    </location>
</feature>
<evidence type="ECO:0000313" key="9">
    <source>
        <dbReference type="Proteomes" id="UP000324222"/>
    </source>
</evidence>
<sequence length="1016" mass="115637">MGDIPSSSETSDTKELIIDHFPQPAKDSLTGLKDGDNVEFWQEDLYPQEVCMEDQSSPHLEDFTTAPYIPEQVVEPPHTEELTSFPKPEEQFPLPVSTPDQPKEVSPVHVTFKETVYQPPGEPTSLDKIETELLPSPPLPVFEDKEPSEPLSPKLGKEEEDKDKILPTQPTESQDEIAKTQSPATPQPADSEPLLFASKNVEFSVLPLQDKQADATQESHSIVPEDEKQDTKLYPFTSVTEYEEVHGKPIVDTKTPEYEKDIPISESKEEETVYTLTTTAVVMTPKYEEPATLPKGAKTVDYSVVVVTDHEVKTNDRVEPVFDVRVHEISEVDVDRCEVVEERLVIHDEIDMTVPDGDHVKKSEEKDKKEMQKPGKKDFIVEPNVTVVSKDLTDKKSTETEVTVELSHEGEEHVLPEASELLEKESEFDIKSKQKETSSSAKVMEEEIHENDIPTTSEVNKEVNQKHSSTDADIESSVESLDKEEKEPDNVSTDKKEAPIIPLSESNIVPDEKLTQHSDDLQVTTDKLIDEHTAGPPEIGPHTSQPPLSVVEKAEGDKEDRMELQLLVPEEEDTSREKLLIEEQIISQEWQTIYTLFKRRQNLRKAPQSSLSITTTTLLPVPSSSSSPDQQQLQIDENLEKLKSALDKKEIIVVQKVIISIVETVSTWLETIEYRIYTIKNTEDTTERNQQYEYLETELHIIEEKLVILEKVTQSAVEILSEETIITIIETVKCLRQQVNQVEKVRKKQMENSKEEEQLYTQYRDAVANAGEEVSKLKAQLCQLQDSKMSPEEKLRQLELLLITNEDTRDIITQLLLSSHDLKLSPSRHVGDELASIQEELCDVHDSIQKELDQVLQLTTTTTEYEETLMELTHLIEMAETILEARVVARDHSSLVDTITKHKKLFLSLRQCQKVLESLDTALEPNSRVHYQELYSRSYLKASKILDKATQRNHQLTLLEAEWLRLLNQLKEEEAWMMSASEQVTQLHTLASDTYQENTNSCKVSNYSSIFLKICQ</sequence>
<dbReference type="GO" id="GO:0007097">
    <property type="term" value="P:nuclear migration"/>
    <property type="evidence" value="ECO:0007669"/>
    <property type="project" value="TreeGrafter"/>
</dbReference>
<dbReference type="Proteomes" id="UP000324222">
    <property type="component" value="Unassembled WGS sequence"/>
</dbReference>
<dbReference type="GO" id="GO:0034993">
    <property type="term" value="C:meiotic nuclear membrane microtubule tethering complex"/>
    <property type="evidence" value="ECO:0007669"/>
    <property type="project" value="TreeGrafter"/>
</dbReference>
<dbReference type="OrthoDB" id="18740at2759"/>
<accession>A0A5B7F530</accession>
<reference evidence="8 9" key="1">
    <citation type="submission" date="2019-05" db="EMBL/GenBank/DDBJ databases">
        <title>Another draft genome of Portunus trituberculatus and its Hox gene families provides insights of decapod evolution.</title>
        <authorList>
            <person name="Jeong J.-H."/>
            <person name="Song I."/>
            <person name="Kim S."/>
            <person name="Choi T."/>
            <person name="Kim D."/>
            <person name="Ryu S."/>
            <person name="Kim W."/>
        </authorList>
    </citation>
    <scope>NUCLEOTIDE SEQUENCE [LARGE SCALE GENOMIC DNA]</scope>
    <source>
        <tissue evidence="8">Muscle</tissue>
    </source>
</reference>
<feature type="compositionally biased region" description="Basic and acidic residues" evidence="7">
    <location>
        <begin position="422"/>
        <end position="436"/>
    </location>
</feature>
<feature type="region of interest" description="Disordered" evidence="7">
    <location>
        <begin position="422"/>
        <end position="506"/>
    </location>
</feature>
<feature type="compositionally biased region" description="Basic and acidic residues" evidence="7">
    <location>
        <begin position="155"/>
        <end position="165"/>
    </location>
</feature>
<dbReference type="EMBL" id="VSRR010005318">
    <property type="protein sequence ID" value="MPC42121.1"/>
    <property type="molecule type" value="Genomic_DNA"/>
</dbReference>
<keyword evidence="2" id="KW-0812">Transmembrane</keyword>
<dbReference type="AlphaFoldDB" id="A0A5B7F530"/>
<evidence type="ECO:0000256" key="7">
    <source>
        <dbReference type="SAM" id="MobiDB-lite"/>
    </source>
</evidence>
<comment type="caution">
    <text evidence="8">The sequence shown here is derived from an EMBL/GenBank/DDBJ whole genome shotgun (WGS) entry which is preliminary data.</text>
</comment>
<keyword evidence="9" id="KW-1185">Reference proteome</keyword>
<evidence type="ECO:0000256" key="3">
    <source>
        <dbReference type="ARBA" id="ARBA00022737"/>
    </source>
</evidence>
<dbReference type="PANTHER" id="PTHR47535">
    <property type="entry name" value="MUSCLE-SPECIFIC PROTEIN 300 KDA, ISOFORM G"/>
    <property type="match status" value="1"/>
</dbReference>
<feature type="region of interest" description="Disordered" evidence="7">
    <location>
        <begin position="355"/>
        <end position="374"/>
    </location>
</feature>
<feature type="compositionally biased region" description="Basic and acidic residues" evidence="7">
    <location>
        <begin position="480"/>
        <end position="498"/>
    </location>
</feature>
<protein>
    <recommendedName>
        <fullName evidence="10">Nesprin-1</fullName>
    </recommendedName>
</protein>
<name>A0A5B7F530_PORTR</name>
<dbReference type="PANTHER" id="PTHR47535:SF10">
    <property type="entry name" value="MUSCLE-SPECIFIC PROTEIN 300 KDA"/>
    <property type="match status" value="1"/>
</dbReference>
<dbReference type="GO" id="GO:0005737">
    <property type="term" value="C:cytoplasm"/>
    <property type="evidence" value="ECO:0007669"/>
    <property type="project" value="TreeGrafter"/>
</dbReference>
<feature type="region of interest" description="Disordered" evidence="7">
    <location>
        <begin position="210"/>
        <end position="233"/>
    </location>
</feature>
<evidence type="ECO:0008006" key="10">
    <source>
        <dbReference type="Google" id="ProtNLM"/>
    </source>
</evidence>
<keyword evidence="4" id="KW-1133">Transmembrane helix</keyword>
<dbReference type="GO" id="GO:0051015">
    <property type="term" value="F:actin filament binding"/>
    <property type="evidence" value="ECO:0007669"/>
    <property type="project" value="TreeGrafter"/>
</dbReference>
<gene>
    <name evidence="8" type="ORF">E2C01_035735</name>
</gene>
<dbReference type="GO" id="GO:0005640">
    <property type="term" value="C:nuclear outer membrane"/>
    <property type="evidence" value="ECO:0007669"/>
    <property type="project" value="TreeGrafter"/>
</dbReference>
<proteinExistence type="predicted"/>
<keyword evidence="3" id="KW-0677">Repeat</keyword>
<comment type="subcellular location">
    <subcellularLocation>
        <location evidence="1">Membrane</location>
    </subcellularLocation>
</comment>
<evidence type="ECO:0000256" key="4">
    <source>
        <dbReference type="ARBA" id="ARBA00022989"/>
    </source>
</evidence>
<evidence type="ECO:0000313" key="8">
    <source>
        <dbReference type="EMBL" id="MPC42121.1"/>
    </source>
</evidence>
<keyword evidence="6" id="KW-0175">Coiled coil</keyword>
<evidence type="ECO:0000256" key="2">
    <source>
        <dbReference type="ARBA" id="ARBA00022692"/>
    </source>
</evidence>
<evidence type="ECO:0000256" key="6">
    <source>
        <dbReference type="SAM" id="Coils"/>
    </source>
</evidence>
<dbReference type="InterPro" id="IPR052403">
    <property type="entry name" value="LINC-complex_assoc"/>
</dbReference>
<organism evidence="8 9">
    <name type="scientific">Portunus trituberculatus</name>
    <name type="common">Swimming crab</name>
    <name type="synonym">Neptunus trituberculatus</name>
    <dbReference type="NCBI Taxonomy" id="210409"/>
    <lineage>
        <taxon>Eukaryota</taxon>
        <taxon>Metazoa</taxon>
        <taxon>Ecdysozoa</taxon>
        <taxon>Arthropoda</taxon>
        <taxon>Crustacea</taxon>
        <taxon>Multicrustacea</taxon>
        <taxon>Malacostraca</taxon>
        <taxon>Eumalacostraca</taxon>
        <taxon>Eucarida</taxon>
        <taxon>Decapoda</taxon>
        <taxon>Pleocyemata</taxon>
        <taxon>Brachyura</taxon>
        <taxon>Eubrachyura</taxon>
        <taxon>Portunoidea</taxon>
        <taxon>Portunidae</taxon>
        <taxon>Portuninae</taxon>
        <taxon>Portunus</taxon>
    </lineage>
</organism>
<evidence type="ECO:0000256" key="5">
    <source>
        <dbReference type="ARBA" id="ARBA00023136"/>
    </source>
</evidence>
<feature type="compositionally biased region" description="Basic and acidic residues" evidence="7">
    <location>
        <begin position="443"/>
        <end position="452"/>
    </location>
</feature>